<reference evidence="7" key="1">
    <citation type="submission" date="2021-03" db="EMBL/GenBank/DDBJ databases">
        <title>Chromosome level genome of the anhydrobiotic midge Polypedilum vanderplanki.</title>
        <authorList>
            <person name="Yoshida Y."/>
            <person name="Kikawada T."/>
            <person name="Gusev O."/>
        </authorList>
    </citation>
    <scope>NUCLEOTIDE SEQUENCE</scope>
    <source>
        <strain evidence="7">NIAS01</strain>
        <tissue evidence="7">Whole body or cell culture</tissue>
    </source>
</reference>
<keyword evidence="3 5" id="KW-0732">Signal</keyword>
<evidence type="ECO:0000256" key="5">
    <source>
        <dbReference type="SAM" id="SignalP"/>
    </source>
</evidence>
<comment type="catalytic activity">
    <reaction evidence="1">
        <text>Hydrolysis of terminal, non-reducing (1-&gt;4)-linked alpha-D-glucose residues with release of alpha-D-glucose.</text>
        <dbReference type="EC" id="3.2.1.20"/>
    </reaction>
</comment>
<evidence type="ECO:0000313" key="7">
    <source>
        <dbReference type="EMBL" id="KAG5669118.1"/>
    </source>
</evidence>
<feature type="transmembrane region" description="Helical" evidence="4">
    <location>
        <begin position="592"/>
        <end position="609"/>
    </location>
</feature>
<dbReference type="Proteomes" id="UP001107558">
    <property type="component" value="Chromosome 4"/>
</dbReference>
<keyword evidence="4" id="KW-0812">Transmembrane</keyword>
<dbReference type="PANTHER" id="PTHR10357">
    <property type="entry name" value="ALPHA-AMYLASE FAMILY MEMBER"/>
    <property type="match status" value="1"/>
</dbReference>
<dbReference type="GO" id="GO:0004558">
    <property type="term" value="F:alpha-1,4-glucosidase activity"/>
    <property type="evidence" value="ECO:0007669"/>
    <property type="project" value="UniProtKB-EC"/>
</dbReference>
<keyword evidence="4" id="KW-0472">Membrane</keyword>
<feature type="domain" description="Glycosyl hydrolase family 13 catalytic" evidence="6">
    <location>
        <begin position="29"/>
        <end position="431"/>
    </location>
</feature>
<dbReference type="EMBL" id="JADBJN010000004">
    <property type="protein sequence ID" value="KAG5669118.1"/>
    <property type="molecule type" value="Genomic_DNA"/>
</dbReference>
<organism evidence="7 8">
    <name type="scientific">Polypedilum vanderplanki</name>
    <name type="common">Sleeping chironomid midge</name>
    <dbReference type="NCBI Taxonomy" id="319348"/>
    <lineage>
        <taxon>Eukaryota</taxon>
        <taxon>Metazoa</taxon>
        <taxon>Ecdysozoa</taxon>
        <taxon>Arthropoda</taxon>
        <taxon>Hexapoda</taxon>
        <taxon>Insecta</taxon>
        <taxon>Pterygota</taxon>
        <taxon>Neoptera</taxon>
        <taxon>Endopterygota</taxon>
        <taxon>Diptera</taxon>
        <taxon>Nematocera</taxon>
        <taxon>Chironomoidea</taxon>
        <taxon>Chironomidae</taxon>
        <taxon>Chironominae</taxon>
        <taxon>Polypedilum</taxon>
        <taxon>Polypedilum</taxon>
    </lineage>
</organism>
<gene>
    <name evidence="7" type="ORF">PVAND_017014</name>
</gene>
<dbReference type="OrthoDB" id="1740265at2759"/>
<dbReference type="Gene3D" id="3.20.20.80">
    <property type="entry name" value="Glycosidases"/>
    <property type="match status" value="1"/>
</dbReference>
<feature type="chain" id="PRO_5039898782" description="alpha-glucosidase" evidence="5">
    <location>
        <begin position="17"/>
        <end position="612"/>
    </location>
</feature>
<evidence type="ECO:0000259" key="6">
    <source>
        <dbReference type="SMART" id="SM00642"/>
    </source>
</evidence>
<evidence type="ECO:0000256" key="4">
    <source>
        <dbReference type="SAM" id="Phobius"/>
    </source>
</evidence>
<dbReference type="SUPFAM" id="SSF51445">
    <property type="entry name" value="(Trans)glycosidases"/>
    <property type="match status" value="1"/>
</dbReference>
<dbReference type="GO" id="GO:0005975">
    <property type="term" value="P:carbohydrate metabolic process"/>
    <property type="evidence" value="ECO:0007669"/>
    <property type="project" value="InterPro"/>
</dbReference>
<evidence type="ECO:0000256" key="1">
    <source>
        <dbReference type="ARBA" id="ARBA00001657"/>
    </source>
</evidence>
<proteinExistence type="predicted"/>
<keyword evidence="8" id="KW-1185">Reference proteome</keyword>
<sequence>MLKLFTFLVLVHFTFSANLDWYKTASFYQIYPQTFYDGGGGDREGFGTFKGIQQKIPYLKELGIDCIWLTPIFKTAYRSFGYDITDYEDIETRYGTKQDFKNLIDEIHNNNMKIIVDFVPNHCSFEHEFFKKSMEKDSVYDKWFVWLEGKGENKTLPPSNWQRIGGGLSTAWNRHINGQEINRTEFFYAQFSATMPDLNLRNEQVKEYWKKFLKMWLEFGLDGFRIDAISHGIEYFNADGTAPDEAIVEGIENENDFNYLNHTYTQDQPELFELVYDWREVLDTFNDSARIFMTESYSKPETIMKFYRNENSTRKGAHLPFNFQLIQKIKKNSTAETFVNTINEWFRLLPEGEVTNWAIGNHDQSRVATKYGTERIDIFNFLCTMLPGTSVTYYGEEIGMQDSCVYYDADTNNPGHRCNETHRPLSDAPFRTPMQWTNGTNGGFTNSSKPWLPIGDDYLTVNVAAQQGVKGSHLEIYKSLIALRKHKAVKEGTLDGFKIVKLSDFAFGFKRELKNIKDESLLILINYGNDAVKVNLTNLELYDEPNSVVYKIIGNSKAEAQNNVGKSIEIGEGISIEGNEALVLGYNNANAIYLKFTVIFLGIILFAIGKIL</sequence>
<evidence type="ECO:0000313" key="8">
    <source>
        <dbReference type="Proteomes" id="UP001107558"/>
    </source>
</evidence>
<dbReference type="AlphaFoldDB" id="A0A9J6BI50"/>
<dbReference type="PANTHER" id="PTHR10357:SF179">
    <property type="entry name" value="NEUTRAL AND BASIC AMINO ACID TRANSPORT PROTEIN RBAT"/>
    <property type="match status" value="1"/>
</dbReference>
<evidence type="ECO:0000256" key="3">
    <source>
        <dbReference type="ARBA" id="ARBA00022729"/>
    </source>
</evidence>
<dbReference type="InterPro" id="IPR006047">
    <property type="entry name" value="GH13_cat_dom"/>
</dbReference>
<protein>
    <recommendedName>
        <fullName evidence="2">alpha-glucosidase</fullName>
        <ecNumber evidence="2">3.2.1.20</ecNumber>
    </recommendedName>
</protein>
<name>A0A9J6BI50_POLVA</name>
<evidence type="ECO:0000256" key="2">
    <source>
        <dbReference type="ARBA" id="ARBA00012741"/>
    </source>
</evidence>
<dbReference type="InterPro" id="IPR045857">
    <property type="entry name" value="O16G_dom_2"/>
</dbReference>
<accession>A0A9J6BI50</accession>
<keyword evidence="4" id="KW-1133">Transmembrane helix</keyword>
<comment type="caution">
    <text evidence="7">The sequence shown here is derived from an EMBL/GenBank/DDBJ whole genome shotgun (WGS) entry which is preliminary data.</text>
</comment>
<dbReference type="InterPro" id="IPR017853">
    <property type="entry name" value="GH"/>
</dbReference>
<dbReference type="SMART" id="SM00642">
    <property type="entry name" value="Aamy"/>
    <property type="match status" value="1"/>
</dbReference>
<dbReference type="Gene3D" id="3.90.400.10">
    <property type="entry name" value="Oligo-1,6-glucosidase, Domain 2"/>
    <property type="match status" value="1"/>
</dbReference>
<dbReference type="Pfam" id="PF00128">
    <property type="entry name" value="Alpha-amylase"/>
    <property type="match status" value="1"/>
</dbReference>
<dbReference type="EC" id="3.2.1.20" evidence="2"/>
<feature type="signal peptide" evidence="5">
    <location>
        <begin position="1"/>
        <end position="16"/>
    </location>
</feature>